<name>A0A1G1YI85_9BACT</name>
<evidence type="ECO:0000313" key="2">
    <source>
        <dbReference type="EMBL" id="OGY52045.1"/>
    </source>
</evidence>
<comment type="caution">
    <text evidence="2">The sequence shown here is derived from an EMBL/GenBank/DDBJ whole genome shotgun (WGS) entry which is preliminary data.</text>
</comment>
<reference evidence="2 3" key="1">
    <citation type="journal article" date="2016" name="Nat. Commun.">
        <title>Thousands of microbial genomes shed light on interconnected biogeochemical processes in an aquifer system.</title>
        <authorList>
            <person name="Anantharaman K."/>
            <person name="Brown C.T."/>
            <person name="Hug L.A."/>
            <person name="Sharon I."/>
            <person name="Castelle C.J."/>
            <person name="Probst A.J."/>
            <person name="Thomas B.C."/>
            <person name="Singh A."/>
            <person name="Wilkins M.J."/>
            <person name="Karaoz U."/>
            <person name="Brodie E.L."/>
            <person name="Williams K.H."/>
            <person name="Hubbard S.S."/>
            <person name="Banfield J.F."/>
        </authorList>
    </citation>
    <scope>NUCLEOTIDE SEQUENCE [LARGE SCALE GENOMIC DNA]</scope>
</reference>
<keyword evidence="1" id="KW-0472">Membrane</keyword>
<evidence type="ECO:0000313" key="3">
    <source>
        <dbReference type="Proteomes" id="UP000177310"/>
    </source>
</evidence>
<sequence length="99" mass="10860">MKKNRYKLLWICGGLIGAILVVVAGWLVTHPAQPAVPLDYYQELAVRCEGDGCCEASAREMAQGSFRLAAQNGCRQGYQANSLKCPTSYHWCEPPSLAQ</sequence>
<dbReference type="Proteomes" id="UP000177310">
    <property type="component" value="Unassembled WGS sequence"/>
</dbReference>
<evidence type="ECO:0000256" key="1">
    <source>
        <dbReference type="SAM" id="Phobius"/>
    </source>
</evidence>
<dbReference type="AlphaFoldDB" id="A0A1G1YI85"/>
<keyword evidence="1" id="KW-1133">Transmembrane helix</keyword>
<proteinExistence type="predicted"/>
<gene>
    <name evidence="2" type="ORF">A3J59_03970</name>
</gene>
<dbReference type="EMBL" id="MHIL01000010">
    <property type="protein sequence ID" value="OGY52045.1"/>
    <property type="molecule type" value="Genomic_DNA"/>
</dbReference>
<feature type="transmembrane region" description="Helical" evidence="1">
    <location>
        <begin position="7"/>
        <end position="28"/>
    </location>
</feature>
<organism evidence="2 3">
    <name type="scientific">Candidatus Buchananbacteria bacterium RIFCSPHIGHO2_02_FULL_56_16</name>
    <dbReference type="NCBI Taxonomy" id="1797542"/>
    <lineage>
        <taxon>Bacteria</taxon>
        <taxon>Candidatus Buchananiibacteriota</taxon>
    </lineage>
</organism>
<accession>A0A1G1YI85</accession>
<protein>
    <submittedName>
        <fullName evidence="2">Uncharacterized protein</fullName>
    </submittedName>
</protein>
<keyword evidence="1" id="KW-0812">Transmembrane</keyword>
<dbReference type="STRING" id="1797542.A3J59_03970"/>